<evidence type="ECO:0000313" key="1">
    <source>
        <dbReference type="EMBL" id="XDV59398.1"/>
    </source>
</evidence>
<dbReference type="RefSeq" id="WP_369724180.1">
    <property type="nucleotide sequence ID" value="NZ_CP165734.1"/>
</dbReference>
<accession>A0AB39XN89</accession>
<dbReference type="AlphaFoldDB" id="A0AB39XN89"/>
<reference evidence="1" key="1">
    <citation type="submission" date="2024-08" db="EMBL/GenBank/DDBJ databases">
        <authorList>
            <person name="Chaddad Z."/>
            <person name="Lamrabet M."/>
            <person name="Bouhnik O."/>
            <person name="Alami S."/>
            <person name="Wipf D."/>
            <person name="Courty P.E."/>
            <person name="Missbah El Idrissi M."/>
        </authorList>
    </citation>
    <scope>NUCLEOTIDE SEQUENCE</scope>
    <source>
        <strain evidence="1">LLZ17</strain>
    </source>
</reference>
<organism evidence="1">
    <name type="scientific">Bradyrhizobium sp. LLZ17</name>
    <dbReference type="NCBI Taxonomy" id="3239388"/>
    <lineage>
        <taxon>Bacteria</taxon>
        <taxon>Pseudomonadati</taxon>
        <taxon>Pseudomonadota</taxon>
        <taxon>Alphaproteobacteria</taxon>
        <taxon>Hyphomicrobiales</taxon>
        <taxon>Nitrobacteraceae</taxon>
        <taxon>Bradyrhizobium</taxon>
    </lineage>
</organism>
<gene>
    <name evidence="1" type="ORF">AB8Z38_08365</name>
</gene>
<dbReference type="EMBL" id="CP165734">
    <property type="protein sequence ID" value="XDV59398.1"/>
    <property type="molecule type" value="Genomic_DNA"/>
</dbReference>
<protein>
    <submittedName>
        <fullName evidence="1">Uncharacterized protein</fullName>
    </submittedName>
</protein>
<name>A0AB39XN89_9BRAD</name>
<sequence length="65" mass="7481">MTTEDIERAIERLAPDELARFRAWFEQFDAERFDQALEQSAQAGKLDAFAEEALSAYRAGQTREL</sequence>
<proteinExistence type="predicted"/>